<accession>A0A1G7XA40</accession>
<sequence>MERMRIGAIAMMALIFVCIVAGNIKSCEWGGESEEVQIYDVPDYGEELHHLCGSQ</sequence>
<name>A0A1G7XA40_9BACT</name>
<organism evidence="1 2">
    <name type="scientific">Prevotella communis</name>
    <dbReference type="NCBI Taxonomy" id="2913614"/>
    <lineage>
        <taxon>Bacteria</taxon>
        <taxon>Pseudomonadati</taxon>
        <taxon>Bacteroidota</taxon>
        <taxon>Bacteroidia</taxon>
        <taxon>Bacteroidales</taxon>
        <taxon>Prevotellaceae</taxon>
        <taxon>Prevotella</taxon>
    </lineage>
</organism>
<dbReference type="EMBL" id="FNCQ01000010">
    <property type="protein sequence ID" value="SDG81109.1"/>
    <property type="molecule type" value="Genomic_DNA"/>
</dbReference>
<evidence type="ECO:0000313" key="2">
    <source>
        <dbReference type="Proteomes" id="UP000198779"/>
    </source>
</evidence>
<keyword evidence="2" id="KW-1185">Reference proteome</keyword>
<evidence type="ECO:0000313" key="1">
    <source>
        <dbReference type="EMBL" id="SDG81109.1"/>
    </source>
</evidence>
<dbReference type="Proteomes" id="UP000198779">
    <property type="component" value="Unassembled WGS sequence"/>
</dbReference>
<protein>
    <submittedName>
        <fullName evidence="1">Uncharacterized protein</fullName>
    </submittedName>
</protein>
<dbReference type="STRING" id="645274.SAMN04487901_11026"/>
<gene>
    <name evidence="1" type="ORF">SAMN04487901_11026</name>
</gene>
<reference evidence="2" key="1">
    <citation type="submission" date="2016-10" db="EMBL/GenBank/DDBJ databases">
        <authorList>
            <person name="Varghese N."/>
            <person name="Submissions S."/>
        </authorList>
    </citation>
    <scope>NUCLEOTIDE SEQUENCE [LARGE SCALE GENOMIC DNA]</scope>
    <source>
        <strain evidence="2">BP1-148</strain>
    </source>
</reference>
<dbReference type="RefSeq" id="WP_176944299.1">
    <property type="nucleotide sequence ID" value="NZ_FNCQ01000010.1"/>
</dbReference>
<proteinExistence type="predicted"/>
<dbReference type="AlphaFoldDB" id="A0A1G7XA40"/>